<proteinExistence type="predicted"/>
<evidence type="ECO:0000313" key="2">
    <source>
        <dbReference type="Proteomes" id="UP001500427"/>
    </source>
</evidence>
<protein>
    <submittedName>
        <fullName evidence="1">2'-5' RNA ligase family protein</fullName>
    </submittedName>
</protein>
<keyword evidence="1" id="KW-0436">Ligase</keyword>
<evidence type="ECO:0000313" key="1">
    <source>
        <dbReference type="EMBL" id="GAA5022902.1"/>
    </source>
</evidence>
<organism evidence="1 2">
    <name type="scientific">Terrabacter aeriphilus</name>
    <dbReference type="NCBI Taxonomy" id="515662"/>
    <lineage>
        <taxon>Bacteria</taxon>
        <taxon>Bacillati</taxon>
        <taxon>Actinomycetota</taxon>
        <taxon>Actinomycetes</taxon>
        <taxon>Micrococcales</taxon>
        <taxon>Intrasporangiaceae</taxon>
        <taxon>Terrabacter</taxon>
    </lineage>
</organism>
<name>A0ABP9J786_9MICO</name>
<dbReference type="Gene3D" id="3.90.1140.10">
    <property type="entry name" value="Cyclic phosphodiesterase"/>
    <property type="match status" value="1"/>
</dbReference>
<sequence length="175" mass="19204">MTDARPTTIGVSIPIPSPYGEFLQARRADFGDPAAWQIPAHITLLPPTEVDEAARQAFHDHCAKVAEAHAPFDVLLRGTGTFRPLSDVVFIQVAQGVSACESLERGLRSGPVLRDLEFYYHPHVTVAHNVGEAGLDRAFTELADYSVLFRVDAFHLYELGADAVWRPTHDFPLGG</sequence>
<dbReference type="GO" id="GO:0016874">
    <property type="term" value="F:ligase activity"/>
    <property type="evidence" value="ECO:0007669"/>
    <property type="project" value="UniProtKB-KW"/>
</dbReference>
<dbReference type="EMBL" id="BAABIW010000009">
    <property type="protein sequence ID" value="GAA5022902.1"/>
    <property type="molecule type" value="Genomic_DNA"/>
</dbReference>
<comment type="caution">
    <text evidence="1">The sequence shown here is derived from an EMBL/GenBank/DDBJ whole genome shotgun (WGS) entry which is preliminary data.</text>
</comment>
<keyword evidence="2" id="KW-1185">Reference proteome</keyword>
<dbReference type="SUPFAM" id="SSF55144">
    <property type="entry name" value="LigT-like"/>
    <property type="match status" value="1"/>
</dbReference>
<dbReference type="InterPro" id="IPR009097">
    <property type="entry name" value="Cyclic_Pdiesterase"/>
</dbReference>
<dbReference type="RefSeq" id="WP_345506702.1">
    <property type="nucleotide sequence ID" value="NZ_BAABIW010000009.1"/>
</dbReference>
<reference evidence="2" key="1">
    <citation type="journal article" date="2019" name="Int. J. Syst. Evol. Microbiol.">
        <title>The Global Catalogue of Microorganisms (GCM) 10K type strain sequencing project: providing services to taxonomists for standard genome sequencing and annotation.</title>
        <authorList>
            <consortium name="The Broad Institute Genomics Platform"/>
            <consortium name="The Broad Institute Genome Sequencing Center for Infectious Disease"/>
            <person name="Wu L."/>
            <person name="Ma J."/>
        </authorList>
    </citation>
    <scope>NUCLEOTIDE SEQUENCE [LARGE SCALE GENOMIC DNA]</scope>
    <source>
        <strain evidence="2">JCM 17687</strain>
    </source>
</reference>
<dbReference type="PANTHER" id="PTHR40037:SF1">
    <property type="entry name" value="PHOSPHOESTERASE SAOUHSC_00951-RELATED"/>
    <property type="match status" value="1"/>
</dbReference>
<dbReference type="Proteomes" id="UP001500427">
    <property type="component" value="Unassembled WGS sequence"/>
</dbReference>
<dbReference type="Pfam" id="PF13563">
    <property type="entry name" value="2_5_RNA_ligase2"/>
    <property type="match status" value="1"/>
</dbReference>
<dbReference type="InterPro" id="IPR050580">
    <property type="entry name" value="2H_phosphoesterase_YjcG-like"/>
</dbReference>
<gene>
    <name evidence="1" type="ORF">GCM10023258_13640</name>
</gene>
<accession>A0ABP9J786</accession>
<dbReference type="PANTHER" id="PTHR40037">
    <property type="entry name" value="PHOSPHOESTERASE YJCG-RELATED"/>
    <property type="match status" value="1"/>
</dbReference>